<dbReference type="GO" id="GO:0005829">
    <property type="term" value="C:cytosol"/>
    <property type="evidence" value="ECO:0007669"/>
    <property type="project" value="TreeGrafter"/>
</dbReference>
<sequence>MKHTHKKIKSYLKRIRLSLGKWLLDKAPSSQKSSNSFTNLKILFIRHDGKIGDYLVSSFVYQEIKKQAPNTHIGVVVAKETQCLFSHNPYIDSLYVTNKRALLPFWTLGRRIAKHHYDVVIDLTEVLRNRDLVLIRAIKAPENIGYNKANFKLFTINIAPNNEHISYDYQQALRLLGYRDINRYSYLPLFSVSPELKAFCHTYLAQNDYIAINFFGAANHKKFSLENQLKWLTKLKTVFPNKKCLILTYPQVSQQLRTQLPNNQFIMYDNTTTIFDSIELIRNALLVISPDTAIVHAAAALNKPLATFYMSDNPQQPYRKWFPAHFEQQDVTIAYYRYNINEIDPDTIMLPLINS</sequence>
<gene>
    <name evidence="3" type="ORF">O970_01795</name>
</gene>
<dbReference type="RefSeq" id="WP_036562281.1">
    <property type="nucleotide sequence ID" value="NZ_AWGA01000016.1"/>
</dbReference>
<accession>A0AB94IEC6</accession>
<keyword evidence="2" id="KW-0808">Transferase</keyword>
<dbReference type="InterPro" id="IPR051199">
    <property type="entry name" value="LPS_LOS_Heptosyltrfase"/>
</dbReference>
<comment type="caution">
    <text evidence="3">The sequence shown here is derived from an EMBL/GenBank/DDBJ whole genome shotgun (WGS) entry which is preliminary data.</text>
</comment>
<evidence type="ECO:0000313" key="3">
    <source>
        <dbReference type="EMBL" id="TEA27818.1"/>
    </source>
</evidence>
<evidence type="ECO:0000313" key="4">
    <source>
        <dbReference type="Proteomes" id="UP000506160"/>
    </source>
</evidence>
<dbReference type="AlphaFoldDB" id="A0AB94IEC6"/>
<keyword evidence="1" id="KW-0328">Glycosyltransferase</keyword>
<dbReference type="CDD" id="cd03789">
    <property type="entry name" value="GT9_LPS_heptosyltransferase"/>
    <property type="match status" value="1"/>
</dbReference>
<evidence type="ECO:0000256" key="2">
    <source>
        <dbReference type="ARBA" id="ARBA00022679"/>
    </source>
</evidence>
<dbReference type="SUPFAM" id="SSF53756">
    <property type="entry name" value="UDP-Glycosyltransferase/glycogen phosphorylase"/>
    <property type="match status" value="1"/>
</dbReference>
<organism evidence="3 4">
    <name type="scientific">Candidatus Schmidhempelia bombi str. Bimp</name>
    <dbReference type="NCBI Taxonomy" id="1387197"/>
    <lineage>
        <taxon>Bacteria</taxon>
        <taxon>Pseudomonadati</taxon>
        <taxon>Pseudomonadota</taxon>
        <taxon>Gammaproteobacteria</taxon>
        <taxon>Orbales</taxon>
        <taxon>Orbaceae</taxon>
        <taxon>Candidatus Schmidhempelia</taxon>
    </lineage>
</organism>
<proteinExistence type="predicted"/>
<dbReference type="GO" id="GO:0008713">
    <property type="term" value="F:ADP-heptose-lipopolysaccharide heptosyltransferase activity"/>
    <property type="evidence" value="ECO:0007669"/>
    <property type="project" value="TreeGrafter"/>
</dbReference>
<dbReference type="PANTHER" id="PTHR30160">
    <property type="entry name" value="TETRAACYLDISACCHARIDE 4'-KINASE-RELATED"/>
    <property type="match status" value="1"/>
</dbReference>
<evidence type="ECO:0000256" key="1">
    <source>
        <dbReference type="ARBA" id="ARBA00022676"/>
    </source>
</evidence>
<dbReference type="InterPro" id="IPR002201">
    <property type="entry name" value="Glyco_trans_9"/>
</dbReference>
<dbReference type="Gene3D" id="3.40.50.2000">
    <property type="entry name" value="Glycogen Phosphorylase B"/>
    <property type="match status" value="2"/>
</dbReference>
<dbReference type="EMBL" id="AWGA01000016">
    <property type="protein sequence ID" value="TEA27818.1"/>
    <property type="molecule type" value="Genomic_DNA"/>
</dbReference>
<dbReference type="Pfam" id="PF01075">
    <property type="entry name" value="Glyco_transf_9"/>
    <property type="match status" value="1"/>
</dbReference>
<dbReference type="Proteomes" id="UP000506160">
    <property type="component" value="Unassembled WGS sequence"/>
</dbReference>
<reference evidence="3 4" key="1">
    <citation type="journal article" date="2014" name="Appl. Environ. Microbiol.">
        <title>Genomic features of a bumble bee symbiont reflect its host environment.</title>
        <authorList>
            <person name="Martinson V.G."/>
            <person name="Magoc T."/>
            <person name="Koch H."/>
            <person name="Salzberg S.L."/>
            <person name="Moran N.A."/>
        </authorList>
    </citation>
    <scope>NUCLEOTIDE SEQUENCE [LARGE SCALE GENOMIC DNA]</scope>
    <source>
        <strain evidence="3 4">Bimp</strain>
    </source>
</reference>
<name>A0AB94IEC6_9GAMM</name>
<dbReference type="GO" id="GO:0009244">
    <property type="term" value="P:lipopolysaccharide core region biosynthetic process"/>
    <property type="evidence" value="ECO:0007669"/>
    <property type="project" value="TreeGrafter"/>
</dbReference>
<keyword evidence="4" id="KW-1185">Reference proteome</keyword>
<dbReference type="PANTHER" id="PTHR30160:SF15">
    <property type="entry name" value="GLYCOSYLTRANSFERASE HI_0523-RELATED"/>
    <property type="match status" value="1"/>
</dbReference>
<protein>
    <submittedName>
        <fullName evidence="3">Lipopolysaccharide heptosyltransferase family protein</fullName>
    </submittedName>
</protein>